<sequence>MTLTTQFYTLLSIIGMGCCFGAALDTYNVFLNRSKRSSWVVFINDFLFWIIQGLVTFYVLFLVNEGELRFYLFLALICGFSAYQALLKKLYLRLLKAWISLTRKIYTFMIRLFSLLFVKPLQWLVFALIGILLSFGKVLFFLAKLILKPILSIIKGLLKPFFWIAKKMINWLPNSVTSRLRALLNRLAVFSRDIHKKWFGWFKRTKK</sequence>
<dbReference type="OrthoDB" id="1653819at2"/>
<evidence type="ECO:0000256" key="1">
    <source>
        <dbReference type="SAM" id="Phobius"/>
    </source>
</evidence>
<keyword evidence="3" id="KW-1185">Reference proteome</keyword>
<protein>
    <submittedName>
        <fullName evidence="2">Spore cortex biosynthesis protein YabQ</fullName>
    </submittedName>
</protein>
<reference evidence="2 3" key="1">
    <citation type="submission" date="2017-11" db="EMBL/GenBank/DDBJ databases">
        <title>Comparitive Functional Genomics of Dry Heat Resistant strains isolated from the Viking Spacecraft.</title>
        <authorList>
            <person name="Seuylemezian A."/>
            <person name="Cooper K."/>
            <person name="Vaishampayan P."/>
        </authorList>
    </citation>
    <scope>NUCLEOTIDE SEQUENCE [LARGE SCALE GENOMIC DNA]</scope>
    <source>
        <strain evidence="2 3">V1-29</strain>
    </source>
</reference>
<dbReference type="RefSeq" id="WP_101640687.1">
    <property type="nucleotide sequence ID" value="NZ_PGUY01000015.1"/>
</dbReference>
<keyword evidence="1" id="KW-0812">Transmembrane</keyword>
<dbReference type="NCBIfam" id="TIGR02893">
    <property type="entry name" value="spore_yabQ"/>
    <property type="match status" value="1"/>
</dbReference>
<dbReference type="AlphaFoldDB" id="A0A2N5M919"/>
<evidence type="ECO:0000313" key="2">
    <source>
        <dbReference type="EMBL" id="PLT30847.1"/>
    </source>
</evidence>
<keyword evidence="1" id="KW-1133">Transmembrane helix</keyword>
<dbReference type="InterPro" id="IPR019074">
    <property type="entry name" value="YabQ"/>
</dbReference>
<dbReference type="Proteomes" id="UP000234748">
    <property type="component" value="Unassembled WGS sequence"/>
</dbReference>
<feature type="transmembrane region" description="Helical" evidence="1">
    <location>
        <begin position="39"/>
        <end position="62"/>
    </location>
</feature>
<feature type="transmembrane region" description="Helical" evidence="1">
    <location>
        <begin position="108"/>
        <end position="132"/>
    </location>
</feature>
<organism evidence="2 3">
    <name type="scientific">Peribacillus deserti</name>
    <dbReference type="NCBI Taxonomy" id="673318"/>
    <lineage>
        <taxon>Bacteria</taxon>
        <taxon>Bacillati</taxon>
        <taxon>Bacillota</taxon>
        <taxon>Bacilli</taxon>
        <taxon>Bacillales</taxon>
        <taxon>Bacillaceae</taxon>
        <taxon>Peribacillus</taxon>
    </lineage>
</organism>
<proteinExistence type="predicted"/>
<comment type="caution">
    <text evidence="2">The sequence shown here is derived from an EMBL/GenBank/DDBJ whole genome shotgun (WGS) entry which is preliminary data.</text>
</comment>
<gene>
    <name evidence="2" type="primary">yabQ</name>
    <name evidence="2" type="ORF">CUU66_05585</name>
</gene>
<dbReference type="Pfam" id="PF09578">
    <property type="entry name" value="Spore_YabQ"/>
    <property type="match status" value="1"/>
</dbReference>
<accession>A0A2N5M919</accession>
<evidence type="ECO:0000313" key="3">
    <source>
        <dbReference type="Proteomes" id="UP000234748"/>
    </source>
</evidence>
<keyword evidence="1" id="KW-0472">Membrane</keyword>
<feature type="transmembrane region" description="Helical" evidence="1">
    <location>
        <begin position="6"/>
        <end position="27"/>
    </location>
</feature>
<name>A0A2N5M919_9BACI</name>
<feature type="transmembrane region" description="Helical" evidence="1">
    <location>
        <begin position="68"/>
        <end position="87"/>
    </location>
</feature>
<dbReference type="EMBL" id="PGUY01000015">
    <property type="protein sequence ID" value="PLT30847.1"/>
    <property type="molecule type" value="Genomic_DNA"/>
</dbReference>